<dbReference type="EMBL" id="KT001913">
    <property type="protein sequence ID" value="AKU43405.1"/>
    <property type="molecule type" value="Genomic_DNA"/>
</dbReference>
<evidence type="ECO:0000313" key="2">
    <source>
        <dbReference type="EMBL" id="AKU43405.1"/>
    </source>
</evidence>
<dbReference type="Proteomes" id="UP000225322">
    <property type="component" value="Segment"/>
</dbReference>
<organism evidence="2 4">
    <name type="scientific">Caulobacter phage Sansa</name>
    <dbReference type="NCBI Taxonomy" id="1675600"/>
    <lineage>
        <taxon>Viruses</taxon>
        <taxon>Duplodnaviria</taxon>
        <taxon>Heunggongvirae</taxon>
        <taxon>Uroviricota</taxon>
        <taxon>Caudoviricetes</taxon>
        <taxon>Sansavirus</taxon>
        <taxon>Sansavirus sansa</taxon>
        <taxon>Caulobacter virus Sansa</taxon>
    </lineage>
</organism>
<reference evidence="2 4" key="1">
    <citation type="journal article" date="2015" name="Genome Announc.">
        <title>Complete Genome Sequence of Caulobacter crescentus Siphophage Sansa.</title>
        <authorList>
            <person name="Vara L."/>
            <person name="Kane A.A."/>
            <person name="Cahill J.L."/>
            <person name="Rasche E.S."/>
            <person name="Kuty Everett G.F."/>
        </authorList>
    </citation>
    <scope>NUCLEOTIDE SEQUENCE [LARGE SCALE GENOMIC DNA]</scope>
</reference>
<feature type="region of interest" description="Disordered" evidence="1">
    <location>
        <begin position="100"/>
        <end position="124"/>
    </location>
</feature>
<evidence type="ECO:0000256" key="1">
    <source>
        <dbReference type="SAM" id="MobiDB-lite"/>
    </source>
</evidence>
<evidence type="ECO:0000313" key="3">
    <source>
        <dbReference type="EMBL" id="AKU43520.1"/>
    </source>
</evidence>
<keyword evidence="4" id="KW-1185">Reference proteome</keyword>
<proteinExistence type="predicted"/>
<gene>
    <name evidence="2" type="ORF">CPT_Sansa1</name>
    <name evidence="3" type="ORF">CPT_Sansa116</name>
</gene>
<name>A0A0K1LMK5_9CAUD</name>
<dbReference type="EMBL" id="KT001913">
    <property type="protein sequence ID" value="AKU43520.1"/>
    <property type="molecule type" value="Genomic_DNA"/>
</dbReference>
<evidence type="ECO:0000313" key="4">
    <source>
        <dbReference type="Proteomes" id="UP000225322"/>
    </source>
</evidence>
<accession>A0A0K1LMK5</accession>
<protein>
    <submittedName>
        <fullName evidence="2">Uncharacterized protein</fullName>
    </submittedName>
</protein>
<sequence length="124" mass="13457">MDQATLKTIIQALHTSAAFYREAAQAAYRRASIAEAIEAASHFNQQARDVDAALEAVDRMNTEGPQFSLWFGMGNDAFAQEPEQQAAEILRQIAESVESGNRAGNVRDQNGNTVGNWDCVAPGD</sequence>